<dbReference type="CDD" id="cd18807">
    <property type="entry name" value="SF1_C_UvrD"/>
    <property type="match status" value="1"/>
</dbReference>
<dbReference type="PROSITE" id="PS51198">
    <property type="entry name" value="UVRD_HELICASE_ATP_BIND"/>
    <property type="match status" value="1"/>
</dbReference>
<feature type="compositionally biased region" description="Low complexity" evidence="12">
    <location>
        <begin position="82"/>
        <end position="98"/>
    </location>
</feature>
<protein>
    <recommendedName>
        <fullName evidence="9">DNA 3'-5' helicase</fullName>
        <ecNumber evidence="9">5.6.2.4</ecNumber>
    </recommendedName>
</protein>
<dbReference type="PANTHER" id="PTHR11070">
    <property type="entry name" value="UVRD / RECB / PCRA DNA HELICASE FAMILY MEMBER"/>
    <property type="match status" value="1"/>
</dbReference>
<evidence type="ECO:0000313" key="15">
    <source>
        <dbReference type="EMBL" id="AIG28054.1"/>
    </source>
</evidence>
<evidence type="ECO:0000256" key="4">
    <source>
        <dbReference type="ARBA" id="ARBA00022806"/>
    </source>
</evidence>
<dbReference type="GO" id="GO:0000725">
    <property type="term" value="P:recombinational repair"/>
    <property type="evidence" value="ECO:0007669"/>
    <property type="project" value="TreeGrafter"/>
</dbReference>
<dbReference type="InterPro" id="IPR000212">
    <property type="entry name" value="DNA_helicase_UvrD/REP"/>
</dbReference>
<dbReference type="Pfam" id="PF00580">
    <property type="entry name" value="UvrD-helicase"/>
    <property type="match status" value="1"/>
</dbReference>
<dbReference type="GO" id="GO:0016887">
    <property type="term" value="F:ATP hydrolysis activity"/>
    <property type="evidence" value="ECO:0007669"/>
    <property type="project" value="RHEA"/>
</dbReference>
<dbReference type="Gene3D" id="3.40.50.300">
    <property type="entry name" value="P-loop containing nucleotide triphosphate hydrolases"/>
    <property type="match status" value="2"/>
</dbReference>
<dbReference type="PROSITE" id="PS51217">
    <property type="entry name" value="UVRD_HELICASE_CTER"/>
    <property type="match status" value="1"/>
</dbReference>
<dbReference type="InterPro" id="IPR013986">
    <property type="entry name" value="DExx_box_DNA_helicase_dom_sf"/>
</dbReference>
<feature type="domain" description="UvrD-like helicase C-terminal" evidence="14">
    <location>
        <begin position="449"/>
        <end position="718"/>
    </location>
</feature>
<evidence type="ECO:0000256" key="9">
    <source>
        <dbReference type="ARBA" id="ARBA00034808"/>
    </source>
</evidence>
<feature type="compositionally biased region" description="Polar residues" evidence="12">
    <location>
        <begin position="99"/>
        <end position="115"/>
    </location>
</feature>
<dbReference type="Gene3D" id="1.10.10.160">
    <property type="match status" value="1"/>
</dbReference>
<name>A0A075R870_BRELA</name>
<dbReference type="GO" id="GO:0005829">
    <property type="term" value="C:cytosol"/>
    <property type="evidence" value="ECO:0007669"/>
    <property type="project" value="TreeGrafter"/>
</dbReference>
<feature type="binding site" evidence="11">
    <location>
        <begin position="186"/>
        <end position="193"/>
    </location>
    <ligand>
        <name>ATP</name>
        <dbReference type="ChEBI" id="CHEBI:30616"/>
    </ligand>
</feature>
<dbReference type="SUPFAM" id="SSF52540">
    <property type="entry name" value="P-loop containing nucleoside triphosphate hydrolases"/>
    <property type="match status" value="1"/>
</dbReference>
<keyword evidence="6" id="KW-0238">DNA-binding</keyword>
<evidence type="ECO:0000256" key="11">
    <source>
        <dbReference type="PROSITE-ProRule" id="PRU00560"/>
    </source>
</evidence>
<evidence type="ECO:0000256" key="12">
    <source>
        <dbReference type="SAM" id="MobiDB-lite"/>
    </source>
</evidence>
<dbReference type="AlphaFoldDB" id="A0A075R870"/>
<keyword evidence="16" id="KW-1185">Reference proteome</keyword>
<proteinExistence type="inferred from homology"/>
<evidence type="ECO:0000259" key="14">
    <source>
        <dbReference type="PROSITE" id="PS51217"/>
    </source>
</evidence>
<evidence type="ECO:0000256" key="5">
    <source>
        <dbReference type="ARBA" id="ARBA00022840"/>
    </source>
</evidence>
<evidence type="ECO:0000256" key="3">
    <source>
        <dbReference type="ARBA" id="ARBA00022801"/>
    </source>
</evidence>
<dbReference type="STRING" id="1042163.BRLA_c037540"/>
<sequence>MNIAKYNDELLLLRKDNYAKIPTWRMYAKQGELSCPVCGQPVQIVAGISRKPFFTHVHTAPCSLDELDSYLQQALVTTELASASSNSTAKAKQSTSASGLESVQASANHDQSNDSIVGGFRLPKGRSITPPATAVTQAPTTPVKSFRTLIAPKQRTQVLEEHYHSDLHPAQEQAVTCTEGPLLILAGAGSGKTRVMTARTAHLITKLNIDPRSIMVVTFTTKAAGEIKHRLMKSLPSHQASALIAGTFHSLFYRMLLFHQPERWDQQRLLKQEWQKRKFLRETGAIAQMENPIVKESDFEAVLSIISRWKNEYITTSDAQLLLADSPEEKQAQELYPLYEKLKKQHGWFDFDDMLIGCYEMLKDDPHILSLYQGRIRYIMIDEFQDINRVQYETVKLLAAPENNLCVIGDDDQSIYGFRGSDPRYILGFTADYPNAKTISLEVNYRSRSSIVGLGYSLIGNNRTRWKKELKSFHREEGSCYLFQPADEEEQASRIVDEIKLRIENGAEPHQFALLFRTYESTRPLLERLSEADIPFSFTREDEPFYNKQVVRWALGYLRLVVDRENESALREILPTLYLSPTVWNDIRSQSILNNCSQLTVLPELTHLKTFQRAQMRKVIDTLHSLYNATPVHALETIYEDLKLRDYVKKRDKDRPERDQERSTDELRQLLVSAKRHTSIQDFLIYIDEMIKKEAEWRKQPQNNHNAVQMLSIHRAKGLEFDTVFLVDVVEGAIPHDFAMDQARQGNKDAIEEERRLMYVAVTRARHDLFIGVPTERFGRKTRMSRFVSEMGRGKKEPE</sequence>
<evidence type="ECO:0000256" key="6">
    <source>
        <dbReference type="ARBA" id="ARBA00023125"/>
    </source>
</evidence>
<feature type="region of interest" description="Disordered" evidence="12">
    <location>
        <begin position="82"/>
        <end position="122"/>
    </location>
</feature>
<dbReference type="GO" id="GO:0033202">
    <property type="term" value="C:DNA helicase complex"/>
    <property type="evidence" value="ECO:0007669"/>
    <property type="project" value="TreeGrafter"/>
</dbReference>
<evidence type="ECO:0000256" key="7">
    <source>
        <dbReference type="ARBA" id="ARBA00023235"/>
    </source>
</evidence>
<keyword evidence="7" id="KW-0413">Isomerase</keyword>
<gene>
    <name evidence="15" type="primary">yjcD</name>
    <name evidence="15" type="ORF">BRLA_c037540</name>
</gene>
<dbReference type="EC" id="5.6.2.4" evidence="9"/>
<dbReference type="eggNOG" id="COG0210">
    <property type="taxonomic scope" value="Bacteria"/>
</dbReference>
<dbReference type="EMBL" id="CP007806">
    <property type="protein sequence ID" value="AIG28054.1"/>
    <property type="molecule type" value="Genomic_DNA"/>
</dbReference>
<feature type="domain" description="UvrD-like helicase ATP-binding" evidence="13">
    <location>
        <begin position="165"/>
        <end position="448"/>
    </location>
</feature>
<keyword evidence="3 11" id="KW-0378">Hydrolase</keyword>
<keyword evidence="4 11" id="KW-0347">Helicase</keyword>
<dbReference type="InterPro" id="IPR014016">
    <property type="entry name" value="UvrD-like_ATP-bd"/>
</dbReference>
<dbReference type="GO" id="GO:0005524">
    <property type="term" value="F:ATP binding"/>
    <property type="evidence" value="ECO:0007669"/>
    <property type="project" value="UniProtKB-UniRule"/>
</dbReference>
<comment type="catalytic activity">
    <reaction evidence="8">
        <text>Couples ATP hydrolysis with the unwinding of duplex DNA by translocating in the 3'-5' direction.</text>
        <dbReference type="EC" id="5.6.2.4"/>
    </reaction>
</comment>
<dbReference type="CDD" id="cd17932">
    <property type="entry name" value="DEXQc_UvrD"/>
    <property type="match status" value="1"/>
</dbReference>
<evidence type="ECO:0000259" key="13">
    <source>
        <dbReference type="PROSITE" id="PS51198"/>
    </source>
</evidence>
<evidence type="ECO:0000313" key="16">
    <source>
        <dbReference type="Proteomes" id="UP000005850"/>
    </source>
</evidence>
<dbReference type="RefSeq" id="WP_003338778.1">
    <property type="nucleotide sequence ID" value="NZ_CP007806.1"/>
</dbReference>
<evidence type="ECO:0000256" key="1">
    <source>
        <dbReference type="ARBA" id="ARBA00009922"/>
    </source>
</evidence>
<evidence type="ECO:0000256" key="10">
    <source>
        <dbReference type="ARBA" id="ARBA00048988"/>
    </source>
</evidence>
<dbReference type="GO" id="GO:0043138">
    <property type="term" value="F:3'-5' DNA helicase activity"/>
    <property type="evidence" value="ECO:0007669"/>
    <property type="project" value="UniProtKB-EC"/>
</dbReference>
<dbReference type="KEGG" id="blr:BRLA_c037540"/>
<comment type="catalytic activity">
    <reaction evidence="10">
        <text>ATP + H2O = ADP + phosphate + H(+)</text>
        <dbReference type="Rhea" id="RHEA:13065"/>
        <dbReference type="ChEBI" id="CHEBI:15377"/>
        <dbReference type="ChEBI" id="CHEBI:15378"/>
        <dbReference type="ChEBI" id="CHEBI:30616"/>
        <dbReference type="ChEBI" id="CHEBI:43474"/>
        <dbReference type="ChEBI" id="CHEBI:456216"/>
        <dbReference type="EC" id="5.6.2.4"/>
    </reaction>
</comment>
<evidence type="ECO:0000256" key="2">
    <source>
        <dbReference type="ARBA" id="ARBA00022741"/>
    </source>
</evidence>
<keyword evidence="2 11" id="KW-0547">Nucleotide-binding</keyword>
<dbReference type="PANTHER" id="PTHR11070:SF2">
    <property type="entry name" value="ATP-DEPENDENT DNA HELICASE SRS2"/>
    <property type="match status" value="1"/>
</dbReference>
<dbReference type="Pfam" id="PF13361">
    <property type="entry name" value="UvrD_C"/>
    <property type="match status" value="1"/>
</dbReference>
<comment type="similarity">
    <text evidence="1">Belongs to the helicase family. UvrD subfamily.</text>
</comment>
<dbReference type="Proteomes" id="UP000005850">
    <property type="component" value="Chromosome"/>
</dbReference>
<dbReference type="GO" id="GO:0003677">
    <property type="term" value="F:DNA binding"/>
    <property type="evidence" value="ECO:0007669"/>
    <property type="project" value="UniProtKB-KW"/>
</dbReference>
<dbReference type="Gene3D" id="1.10.486.10">
    <property type="entry name" value="PCRA, domain 4"/>
    <property type="match status" value="1"/>
</dbReference>
<reference evidence="15 16" key="1">
    <citation type="journal article" date="2011" name="J. Bacteriol.">
        <title>Genome sequence of Brevibacillus laterosporus LMG 15441, a pathogen of invertebrates.</title>
        <authorList>
            <person name="Djukic M."/>
            <person name="Poehlein A."/>
            <person name="Thurmer A."/>
            <person name="Daniel R."/>
        </authorList>
    </citation>
    <scope>NUCLEOTIDE SEQUENCE [LARGE SCALE GENOMIC DNA]</scope>
    <source>
        <strain evidence="15 16">LMG 15441</strain>
    </source>
</reference>
<dbReference type="HOGENOM" id="CLU_004585_6_1_9"/>
<evidence type="ECO:0000256" key="8">
    <source>
        <dbReference type="ARBA" id="ARBA00034617"/>
    </source>
</evidence>
<organism evidence="15 16">
    <name type="scientific">Brevibacillus laterosporus LMG 15441</name>
    <dbReference type="NCBI Taxonomy" id="1042163"/>
    <lineage>
        <taxon>Bacteria</taxon>
        <taxon>Bacillati</taxon>
        <taxon>Bacillota</taxon>
        <taxon>Bacilli</taxon>
        <taxon>Bacillales</taxon>
        <taxon>Paenibacillaceae</taxon>
        <taxon>Brevibacillus</taxon>
    </lineage>
</organism>
<dbReference type="InterPro" id="IPR014017">
    <property type="entry name" value="DNA_helicase_UvrD-like_C"/>
</dbReference>
<accession>A0A075R870</accession>
<keyword evidence="5 11" id="KW-0067">ATP-binding</keyword>
<dbReference type="InterPro" id="IPR027417">
    <property type="entry name" value="P-loop_NTPase"/>
</dbReference>